<sequence length="74" mass="7610">MYAGKTNQGFSGIMHNNFLDGVFRMACPGIGRISWSGPMKRAPPGVEPEALEDDIVEALASAPAGKSGSSAVTG</sequence>
<organism evidence="1 2">
    <name type="scientific">Plakobranchus ocellatus</name>
    <dbReference type="NCBI Taxonomy" id="259542"/>
    <lineage>
        <taxon>Eukaryota</taxon>
        <taxon>Metazoa</taxon>
        <taxon>Spiralia</taxon>
        <taxon>Lophotrochozoa</taxon>
        <taxon>Mollusca</taxon>
        <taxon>Gastropoda</taxon>
        <taxon>Heterobranchia</taxon>
        <taxon>Euthyneura</taxon>
        <taxon>Panpulmonata</taxon>
        <taxon>Sacoglossa</taxon>
        <taxon>Placobranchoidea</taxon>
        <taxon>Plakobranchidae</taxon>
        <taxon>Plakobranchus</taxon>
    </lineage>
</organism>
<evidence type="ECO:0000313" key="2">
    <source>
        <dbReference type="Proteomes" id="UP000735302"/>
    </source>
</evidence>
<proteinExistence type="predicted"/>
<gene>
    <name evidence="1" type="ORF">PoB_006535400</name>
</gene>
<keyword evidence="2" id="KW-1185">Reference proteome</keyword>
<dbReference type="AlphaFoldDB" id="A0AAV4D3X5"/>
<evidence type="ECO:0000313" key="1">
    <source>
        <dbReference type="EMBL" id="GFO38849.1"/>
    </source>
</evidence>
<reference evidence="1 2" key="1">
    <citation type="journal article" date="2021" name="Elife">
        <title>Chloroplast acquisition without the gene transfer in kleptoplastic sea slugs, Plakobranchus ocellatus.</title>
        <authorList>
            <person name="Maeda T."/>
            <person name="Takahashi S."/>
            <person name="Yoshida T."/>
            <person name="Shimamura S."/>
            <person name="Takaki Y."/>
            <person name="Nagai Y."/>
            <person name="Toyoda A."/>
            <person name="Suzuki Y."/>
            <person name="Arimoto A."/>
            <person name="Ishii H."/>
            <person name="Satoh N."/>
            <person name="Nishiyama T."/>
            <person name="Hasebe M."/>
            <person name="Maruyama T."/>
            <person name="Minagawa J."/>
            <person name="Obokata J."/>
            <person name="Shigenobu S."/>
        </authorList>
    </citation>
    <scope>NUCLEOTIDE SEQUENCE [LARGE SCALE GENOMIC DNA]</scope>
</reference>
<accession>A0AAV4D3X5</accession>
<comment type="caution">
    <text evidence="1">The sequence shown here is derived from an EMBL/GenBank/DDBJ whole genome shotgun (WGS) entry which is preliminary data.</text>
</comment>
<name>A0AAV4D3X5_9GAST</name>
<protein>
    <submittedName>
        <fullName evidence="1">Uncharacterized protein</fullName>
    </submittedName>
</protein>
<dbReference type="EMBL" id="BLXT01007365">
    <property type="protein sequence ID" value="GFO38849.1"/>
    <property type="molecule type" value="Genomic_DNA"/>
</dbReference>
<dbReference type="Proteomes" id="UP000735302">
    <property type="component" value="Unassembled WGS sequence"/>
</dbReference>